<keyword evidence="1" id="KW-0732">Signal</keyword>
<dbReference type="AlphaFoldDB" id="A0A504YQK2"/>
<organism evidence="2 3">
    <name type="scientific">Fasciola gigantica</name>
    <name type="common">Giant liver fluke</name>
    <dbReference type="NCBI Taxonomy" id="46835"/>
    <lineage>
        <taxon>Eukaryota</taxon>
        <taxon>Metazoa</taxon>
        <taxon>Spiralia</taxon>
        <taxon>Lophotrochozoa</taxon>
        <taxon>Platyhelminthes</taxon>
        <taxon>Trematoda</taxon>
        <taxon>Digenea</taxon>
        <taxon>Plagiorchiida</taxon>
        <taxon>Echinostomata</taxon>
        <taxon>Echinostomatoidea</taxon>
        <taxon>Fasciolidae</taxon>
        <taxon>Fasciola</taxon>
    </lineage>
</organism>
<accession>A0A504YQK2</accession>
<gene>
    <name evidence="2" type="ORF">FGIG_04207</name>
</gene>
<name>A0A504YQK2_FASGI</name>
<feature type="chain" id="PRO_5021381648" description="Saposin B-type domain-containing protein" evidence="1">
    <location>
        <begin position="20"/>
        <end position="104"/>
    </location>
</feature>
<feature type="signal peptide" evidence="1">
    <location>
        <begin position="1"/>
        <end position="19"/>
    </location>
</feature>
<evidence type="ECO:0000313" key="2">
    <source>
        <dbReference type="EMBL" id="TPP63654.1"/>
    </source>
</evidence>
<dbReference type="EMBL" id="SUNJ01005399">
    <property type="protein sequence ID" value="TPP63654.1"/>
    <property type="molecule type" value="Genomic_DNA"/>
</dbReference>
<keyword evidence="3" id="KW-1185">Reference proteome</keyword>
<proteinExistence type="predicted"/>
<dbReference type="Proteomes" id="UP000316759">
    <property type="component" value="Unassembled WGS sequence"/>
</dbReference>
<evidence type="ECO:0000256" key="1">
    <source>
        <dbReference type="SAM" id="SignalP"/>
    </source>
</evidence>
<comment type="caution">
    <text evidence="2">The sequence shown here is derived from an EMBL/GenBank/DDBJ whole genome shotgun (WGS) entry which is preliminary data.</text>
</comment>
<sequence length="104" mass="11476">MPKQLASFTLLILIASTEAILCRDLPTALRGCIVLSSQVHQCVPHDIAVPASSPLDNVYMNSLVKYCSECDDCLPDAMLCIKDLIIRELDTICNGRKFTRGKVH</sequence>
<evidence type="ECO:0000313" key="3">
    <source>
        <dbReference type="Proteomes" id="UP000316759"/>
    </source>
</evidence>
<reference evidence="2 3" key="1">
    <citation type="submission" date="2019-04" db="EMBL/GenBank/DDBJ databases">
        <title>Annotation for the trematode Fasciola gigantica.</title>
        <authorList>
            <person name="Choi Y.-J."/>
        </authorList>
    </citation>
    <scope>NUCLEOTIDE SEQUENCE [LARGE SCALE GENOMIC DNA]</scope>
    <source>
        <strain evidence="2">Uganda_cow_1</strain>
    </source>
</reference>
<protein>
    <recommendedName>
        <fullName evidence="4">Saposin B-type domain-containing protein</fullName>
    </recommendedName>
</protein>
<evidence type="ECO:0008006" key="4">
    <source>
        <dbReference type="Google" id="ProtNLM"/>
    </source>
</evidence>